<evidence type="ECO:0000313" key="1">
    <source>
        <dbReference type="EMBL" id="AWV36571.1"/>
    </source>
</evidence>
<accession>A0AAD0P6H8</accession>
<evidence type="ECO:0000313" key="2">
    <source>
        <dbReference type="Proteomes" id="UP000249163"/>
    </source>
</evidence>
<organism evidence="1 2">
    <name type="scientific">Paenibacillus odorifer</name>
    <dbReference type="NCBI Taxonomy" id="189426"/>
    <lineage>
        <taxon>Bacteria</taxon>
        <taxon>Bacillati</taxon>
        <taxon>Bacillota</taxon>
        <taxon>Bacilli</taxon>
        <taxon>Bacillales</taxon>
        <taxon>Paenibacillaceae</taxon>
        <taxon>Paenibacillus</taxon>
    </lineage>
</organism>
<dbReference type="Proteomes" id="UP000249163">
    <property type="component" value="Chromosome"/>
</dbReference>
<name>A0AAD0P6H8_9BACL</name>
<gene>
    <name evidence="1" type="ORF">CD191_04840</name>
</gene>
<proteinExistence type="predicted"/>
<dbReference type="EMBL" id="CP021965">
    <property type="protein sequence ID" value="AWV36571.1"/>
    <property type="molecule type" value="Genomic_DNA"/>
</dbReference>
<dbReference type="AlphaFoldDB" id="A0AAD0P6H8"/>
<protein>
    <submittedName>
        <fullName evidence="1">Oligopeptide transporter permease oppC</fullName>
    </submittedName>
</protein>
<reference evidence="1 2" key="1">
    <citation type="submission" date="2017-06" db="EMBL/GenBank/DDBJ databases">
        <title>Complete genome sequence of Paenibacillus odorifer CBA7130.</title>
        <authorList>
            <person name="Nam Y.-D."/>
            <person name="Kang J."/>
            <person name="Chung W.-H."/>
        </authorList>
    </citation>
    <scope>NUCLEOTIDE SEQUENCE [LARGE SCALE GENOMIC DNA]</scope>
    <source>
        <strain evidence="1 2">CBA7130</strain>
    </source>
</reference>
<sequence length="24" mass="2644">MLTVLGFNLMGDGLRAVLDPRIKN</sequence>